<reference evidence="3 4" key="1">
    <citation type="submission" date="2023-11" db="EMBL/GenBank/DDBJ databases">
        <title>Lentzea sokolovensis, sp. nov., Lentzea kristufkii, sp. nov., and Lentzea miocenensis, sp. nov., rare actinobacteria from Sokolov Coal Basin, Miocene lacustrine sediment, Czech Republic.</title>
        <authorList>
            <person name="Lara A."/>
            <person name="Kotroba L."/>
            <person name="Nouioui I."/>
            <person name="Neumann-Schaal M."/>
            <person name="Mast Y."/>
            <person name="Chronakova A."/>
        </authorList>
    </citation>
    <scope>NUCLEOTIDE SEQUENCE [LARGE SCALE GENOMIC DNA]</scope>
    <source>
        <strain evidence="3 4">BCCO 10_0798</strain>
    </source>
</reference>
<feature type="region of interest" description="Disordered" evidence="1">
    <location>
        <begin position="32"/>
        <end position="61"/>
    </location>
</feature>
<comment type="caution">
    <text evidence="3">The sequence shown here is derived from an EMBL/GenBank/DDBJ whole genome shotgun (WGS) entry which is preliminary data.</text>
</comment>
<keyword evidence="4" id="KW-1185">Reference proteome</keyword>
<dbReference type="EMBL" id="JAXAVV010000037">
    <property type="protein sequence ID" value="MDX8056172.1"/>
    <property type="molecule type" value="Genomic_DNA"/>
</dbReference>
<sequence length="96" mass="10389">MSIRTRLAAGILAAAAASGMTAGLAPVAAASTGNVPNVTEERSEKWRGLREGPLSSGSECSDRARRWMEKTRIFHHCRHSDGSFGLPEGWYVFELV</sequence>
<proteinExistence type="predicted"/>
<evidence type="ECO:0000313" key="4">
    <source>
        <dbReference type="Proteomes" id="UP001271792"/>
    </source>
</evidence>
<accession>A0ABU4U7Y9</accession>
<evidence type="ECO:0008006" key="5">
    <source>
        <dbReference type="Google" id="ProtNLM"/>
    </source>
</evidence>
<gene>
    <name evidence="3" type="ORF">SK571_42935</name>
</gene>
<name>A0ABU4U7Y9_9PSEU</name>
<feature type="compositionally biased region" description="Basic and acidic residues" evidence="1">
    <location>
        <begin position="39"/>
        <end position="50"/>
    </location>
</feature>
<feature type="signal peptide" evidence="2">
    <location>
        <begin position="1"/>
        <end position="22"/>
    </location>
</feature>
<keyword evidence="2" id="KW-0732">Signal</keyword>
<evidence type="ECO:0000313" key="3">
    <source>
        <dbReference type="EMBL" id="MDX8056172.1"/>
    </source>
</evidence>
<dbReference type="RefSeq" id="WP_319989852.1">
    <property type="nucleotide sequence ID" value="NZ_JAXAVV010000037.1"/>
</dbReference>
<dbReference type="Proteomes" id="UP001271792">
    <property type="component" value="Unassembled WGS sequence"/>
</dbReference>
<organism evidence="3 4">
    <name type="scientific">Lentzea kristufekii</name>
    <dbReference type="NCBI Taxonomy" id="3095430"/>
    <lineage>
        <taxon>Bacteria</taxon>
        <taxon>Bacillati</taxon>
        <taxon>Actinomycetota</taxon>
        <taxon>Actinomycetes</taxon>
        <taxon>Pseudonocardiales</taxon>
        <taxon>Pseudonocardiaceae</taxon>
        <taxon>Lentzea</taxon>
    </lineage>
</organism>
<evidence type="ECO:0000256" key="2">
    <source>
        <dbReference type="SAM" id="SignalP"/>
    </source>
</evidence>
<evidence type="ECO:0000256" key="1">
    <source>
        <dbReference type="SAM" id="MobiDB-lite"/>
    </source>
</evidence>
<protein>
    <recommendedName>
        <fullName evidence="5">Secreted protein</fullName>
    </recommendedName>
</protein>
<reference evidence="3 4" key="2">
    <citation type="submission" date="2023-11" db="EMBL/GenBank/DDBJ databases">
        <authorList>
            <person name="Lara A.C."/>
            <person name="Chronakova A."/>
        </authorList>
    </citation>
    <scope>NUCLEOTIDE SEQUENCE [LARGE SCALE GENOMIC DNA]</scope>
    <source>
        <strain evidence="3 4">BCCO 10_0798</strain>
    </source>
</reference>
<feature type="chain" id="PRO_5045843957" description="Secreted protein" evidence="2">
    <location>
        <begin position="23"/>
        <end position="96"/>
    </location>
</feature>